<evidence type="ECO:0000256" key="3">
    <source>
        <dbReference type="SAM" id="MobiDB-lite"/>
    </source>
</evidence>
<feature type="domain" description="WW" evidence="4">
    <location>
        <begin position="517"/>
        <end position="544"/>
    </location>
</feature>
<evidence type="ECO:0000256" key="2">
    <source>
        <dbReference type="SAM" id="Coils"/>
    </source>
</evidence>
<feature type="region of interest" description="Disordered" evidence="3">
    <location>
        <begin position="279"/>
        <end position="321"/>
    </location>
</feature>
<feature type="compositionally biased region" description="Polar residues" evidence="3">
    <location>
        <begin position="1"/>
        <end position="25"/>
    </location>
</feature>
<feature type="compositionally biased region" description="Basic and acidic residues" evidence="3">
    <location>
        <begin position="987"/>
        <end position="996"/>
    </location>
</feature>
<dbReference type="CDD" id="cd00201">
    <property type="entry name" value="WW"/>
    <property type="match status" value="2"/>
</dbReference>
<name>A0AAP0BCV5_9ASPA</name>
<dbReference type="EMBL" id="JBBWWQ010000011">
    <property type="protein sequence ID" value="KAK8935532.1"/>
    <property type="molecule type" value="Genomic_DNA"/>
</dbReference>
<dbReference type="GO" id="GO:0005634">
    <property type="term" value="C:nucleus"/>
    <property type="evidence" value="ECO:0007669"/>
    <property type="project" value="TreeGrafter"/>
</dbReference>
<dbReference type="InterPro" id="IPR045148">
    <property type="entry name" value="TCRG1-like"/>
</dbReference>
<dbReference type="Proteomes" id="UP001418222">
    <property type="component" value="Unassembled WGS sequence"/>
</dbReference>
<feature type="domain" description="FF" evidence="5">
    <location>
        <begin position="723"/>
        <end position="778"/>
    </location>
</feature>
<evidence type="ECO:0000259" key="5">
    <source>
        <dbReference type="PROSITE" id="PS51676"/>
    </source>
</evidence>
<dbReference type="InterPro" id="IPR001202">
    <property type="entry name" value="WW_dom"/>
</dbReference>
<reference evidence="6 7" key="1">
    <citation type="journal article" date="2022" name="Nat. Plants">
        <title>Genomes of leafy and leafless Platanthera orchids illuminate the evolution of mycoheterotrophy.</title>
        <authorList>
            <person name="Li M.H."/>
            <person name="Liu K.W."/>
            <person name="Li Z."/>
            <person name="Lu H.C."/>
            <person name="Ye Q.L."/>
            <person name="Zhang D."/>
            <person name="Wang J.Y."/>
            <person name="Li Y.F."/>
            <person name="Zhong Z.M."/>
            <person name="Liu X."/>
            <person name="Yu X."/>
            <person name="Liu D.K."/>
            <person name="Tu X.D."/>
            <person name="Liu B."/>
            <person name="Hao Y."/>
            <person name="Liao X.Y."/>
            <person name="Jiang Y.T."/>
            <person name="Sun W.H."/>
            <person name="Chen J."/>
            <person name="Chen Y.Q."/>
            <person name="Ai Y."/>
            <person name="Zhai J.W."/>
            <person name="Wu S.S."/>
            <person name="Zhou Z."/>
            <person name="Hsiao Y.Y."/>
            <person name="Wu W.L."/>
            <person name="Chen Y.Y."/>
            <person name="Lin Y.F."/>
            <person name="Hsu J.L."/>
            <person name="Li C.Y."/>
            <person name="Wang Z.W."/>
            <person name="Zhao X."/>
            <person name="Zhong W.Y."/>
            <person name="Ma X.K."/>
            <person name="Ma L."/>
            <person name="Huang J."/>
            <person name="Chen G.Z."/>
            <person name="Huang M.Z."/>
            <person name="Huang L."/>
            <person name="Peng D.H."/>
            <person name="Luo Y.B."/>
            <person name="Zou S.Q."/>
            <person name="Chen S.P."/>
            <person name="Lan S."/>
            <person name="Tsai W.C."/>
            <person name="Van de Peer Y."/>
            <person name="Liu Z.J."/>
        </authorList>
    </citation>
    <scope>NUCLEOTIDE SEQUENCE [LARGE SCALE GENOMIC DNA]</scope>
    <source>
        <strain evidence="6">Lor287</strain>
    </source>
</reference>
<feature type="compositionally biased region" description="Polar residues" evidence="3">
    <location>
        <begin position="279"/>
        <end position="297"/>
    </location>
</feature>
<feature type="domain" description="FF" evidence="5">
    <location>
        <begin position="859"/>
        <end position="913"/>
    </location>
</feature>
<feature type="compositionally biased region" description="Low complexity" evidence="3">
    <location>
        <begin position="308"/>
        <end position="321"/>
    </location>
</feature>
<sequence>MSSQALLTQEVQASASLPQSQTVESPNGGRAQDSPVSSPRFLASSVEGPGSNGAVPVSGPPNFSSGPAEAVIVSPSTSSPAQKATHGTSSDSLQDHVRAKFVTSHGYVVPPPSFSYSVFPRVNSASGIHQQISSAPALKLTPSISPAALQPPVPGQPLGSRPSFSYNVVPLPNAPVSGQQFQPAAATNQKQLVIGNSAPPRPLGATCLQPPASRQPIHPTVSSSATLPQHLPQNFPPPMQLPVPPPKGQLSPSTNFSFGGVSRPPLTIIASVKTYPSSTCTSDTMPVDPATTSTPTGADSKLPHDMHTSSTSGSTISPISNSSNMLPPTGLLITGRPPIVGVTAINNPPEASNPTALHLTNTSSSLTTMRPIQHNQTFATSNQSVFTNSTVKNVRPLIYPHFPSVSVLTPPLHAHWLPPPQTSGLQCPPMSQYPAVLPGPFPFPVRGMPPPSLCSPDVRPPGVSPEVTREIVPASTTEPSFPVSKSGAGSPPPDAVIKKEVNDLQEDGNRIEELEAWTVHKTEAGVLYYYNTISGESTYERPVKFKGELEKTALPITPVSWEKISGTNWTLVTTNDGKKYYYNTVNKVSSWQIPTEVLEMRKNVEVNPSKEENPSLPPDKGTASSNINTPALLSGGRDSITLKSSSGQVSASALDLIKKKLQDYSLDQNTASTASDINGSRAVDSSAKGQQPVDSKDRVKDLNGDGNMSDSSSDSDDAESGPTEMECIIQFRVMLKERGVAPFSKWEKELPKIVFDPRFKAVPSYSSRRAIFEQYVRTRAEEERKEKKAAQKAALNGFKEILNEALDEMDHRTDFQTFKRKWGSDPRFEALDRKEREFLFNEKVLLRKKAAEEKIQAERAAATSSFMLMLKERQDLTTSTRWSKVKDNLRNDPRYKTVNREDREALFNEYITELRAVEHEAERVVNAKKEEQDKLKEREREMRKRKEREEQEMERIRLKVRRKETISSYQALLVETIKDPQASWTESKPKLEKDPQGRATNTDLNQADAEKLFRDHIKDLYERCARDFRALLAETLSADVAVRTTENEKSALKSWSEAKRILKPDPRYSKMPRKDREALWARYVEDVIRKQKSGGSDRPKDKLDSEVKNRSPADAFRSPRRPHARR</sequence>
<dbReference type="FunFam" id="1.10.10.440:FF:000021">
    <property type="entry name" value="pre-mRNA-processing protein 40C isoform X1"/>
    <property type="match status" value="1"/>
</dbReference>
<feature type="compositionally biased region" description="Polar residues" evidence="3">
    <location>
        <begin position="622"/>
        <end position="631"/>
    </location>
</feature>
<dbReference type="Pfam" id="PF01846">
    <property type="entry name" value="FF"/>
    <property type="match status" value="5"/>
</dbReference>
<dbReference type="InterPro" id="IPR002713">
    <property type="entry name" value="FF_domain"/>
</dbReference>
<dbReference type="SUPFAM" id="SSF51045">
    <property type="entry name" value="WW domain"/>
    <property type="match status" value="2"/>
</dbReference>
<feature type="domain" description="FF" evidence="5">
    <location>
        <begin position="1021"/>
        <end position="1086"/>
    </location>
</feature>
<feature type="coiled-coil region" evidence="2">
    <location>
        <begin position="914"/>
        <end position="966"/>
    </location>
</feature>
<evidence type="ECO:0000313" key="6">
    <source>
        <dbReference type="EMBL" id="KAK8935532.1"/>
    </source>
</evidence>
<dbReference type="PANTHER" id="PTHR15377:SF3">
    <property type="entry name" value="WW DOMAIN-CONTAINING PROTEIN"/>
    <property type="match status" value="1"/>
</dbReference>
<dbReference type="FunFam" id="1.10.10.440:FF:000020">
    <property type="entry name" value="Pre-mRNA-processing protein 40C"/>
    <property type="match status" value="1"/>
</dbReference>
<feature type="region of interest" description="Disordered" evidence="3">
    <location>
        <begin position="1090"/>
        <end position="1126"/>
    </location>
</feature>
<proteinExistence type="predicted"/>
<dbReference type="SMART" id="SM00441">
    <property type="entry name" value="FF"/>
    <property type="match status" value="4"/>
</dbReference>
<feature type="region of interest" description="Disordered" evidence="3">
    <location>
        <begin position="671"/>
        <end position="722"/>
    </location>
</feature>
<evidence type="ECO:0000256" key="1">
    <source>
        <dbReference type="ARBA" id="ARBA00022737"/>
    </source>
</evidence>
<keyword evidence="1" id="KW-0677">Repeat</keyword>
<dbReference type="FunFam" id="1.10.10.440:FF:000028">
    <property type="entry name" value="Pre-mRNA-processing protein 40C"/>
    <property type="match status" value="1"/>
</dbReference>
<feature type="domain" description="FF" evidence="5">
    <location>
        <begin position="962"/>
        <end position="1019"/>
    </location>
</feature>
<dbReference type="PROSITE" id="PS50020">
    <property type="entry name" value="WW_DOMAIN_2"/>
    <property type="match status" value="2"/>
</dbReference>
<feature type="compositionally biased region" description="Basic and acidic residues" evidence="3">
    <location>
        <begin position="1090"/>
        <end position="1111"/>
    </location>
</feature>
<feature type="compositionally biased region" description="Polar residues" evidence="3">
    <location>
        <begin position="74"/>
        <end position="92"/>
    </location>
</feature>
<dbReference type="AlphaFoldDB" id="A0AAP0BCV5"/>
<feature type="region of interest" description="Disordered" evidence="3">
    <location>
        <begin position="983"/>
        <end position="1003"/>
    </location>
</feature>
<dbReference type="InterPro" id="IPR036020">
    <property type="entry name" value="WW_dom_sf"/>
</dbReference>
<feature type="region of interest" description="Disordered" evidence="3">
    <location>
        <begin position="605"/>
        <end position="632"/>
    </location>
</feature>
<feature type="region of interest" description="Disordered" evidence="3">
    <location>
        <begin position="1"/>
        <end position="92"/>
    </location>
</feature>
<dbReference type="GO" id="GO:0003712">
    <property type="term" value="F:transcription coregulator activity"/>
    <property type="evidence" value="ECO:0007669"/>
    <property type="project" value="TreeGrafter"/>
</dbReference>
<dbReference type="GO" id="GO:0070063">
    <property type="term" value="F:RNA polymerase binding"/>
    <property type="evidence" value="ECO:0007669"/>
    <property type="project" value="InterPro"/>
</dbReference>
<keyword evidence="7" id="KW-1185">Reference proteome</keyword>
<protein>
    <submittedName>
        <fullName evidence="6">Pre-mRNA-processing protein 40C</fullName>
    </submittedName>
</protein>
<dbReference type="PROSITE" id="PS01159">
    <property type="entry name" value="WW_DOMAIN_1"/>
    <property type="match status" value="2"/>
</dbReference>
<dbReference type="Pfam" id="PF00397">
    <property type="entry name" value="WW"/>
    <property type="match status" value="1"/>
</dbReference>
<dbReference type="SMART" id="SM00456">
    <property type="entry name" value="WW"/>
    <property type="match status" value="2"/>
</dbReference>
<dbReference type="Gene3D" id="2.20.70.10">
    <property type="match status" value="2"/>
</dbReference>
<feature type="domain" description="WW" evidence="4">
    <location>
        <begin position="569"/>
        <end position="596"/>
    </location>
</feature>
<feature type="compositionally biased region" description="Basic and acidic residues" evidence="3">
    <location>
        <begin position="694"/>
        <end position="703"/>
    </location>
</feature>
<gene>
    <name evidence="6" type="primary">MED35C</name>
    <name evidence="6" type="ORF">KSP39_PZI012981</name>
</gene>
<dbReference type="PROSITE" id="PS51676">
    <property type="entry name" value="FF"/>
    <property type="match status" value="4"/>
</dbReference>
<dbReference type="SUPFAM" id="SSF81698">
    <property type="entry name" value="FF domain"/>
    <property type="match status" value="5"/>
</dbReference>
<organism evidence="6 7">
    <name type="scientific">Platanthera zijinensis</name>
    <dbReference type="NCBI Taxonomy" id="2320716"/>
    <lineage>
        <taxon>Eukaryota</taxon>
        <taxon>Viridiplantae</taxon>
        <taxon>Streptophyta</taxon>
        <taxon>Embryophyta</taxon>
        <taxon>Tracheophyta</taxon>
        <taxon>Spermatophyta</taxon>
        <taxon>Magnoliopsida</taxon>
        <taxon>Liliopsida</taxon>
        <taxon>Asparagales</taxon>
        <taxon>Orchidaceae</taxon>
        <taxon>Orchidoideae</taxon>
        <taxon>Orchideae</taxon>
        <taxon>Orchidinae</taxon>
        <taxon>Platanthera</taxon>
    </lineage>
</organism>
<accession>A0AAP0BCV5</accession>
<comment type="caution">
    <text evidence="6">The sequence shown here is derived from an EMBL/GenBank/DDBJ whole genome shotgun (WGS) entry which is preliminary data.</text>
</comment>
<evidence type="ECO:0000259" key="4">
    <source>
        <dbReference type="PROSITE" id="PS50020"/>
    </source>
</evidence>
<evidence type="ECO:0000313" key="7">
    <source>
        <dbReference type="Proteomes" id="UP001418222"/>
    </source>
</evidence>
<dbReference type="Gene3D" id="1.10.10.440">
    <property type="entry name" value="FF domain"/>
    <property type="match status" value="5"/>
</dbReference>
<keyword evidence="2" id="KW-0175">Coiled coil</keyword>
<dbReference type="PANTHER" id="PTHR15377">
    <property type="entry name" value="TRANSCRIPTION ELONGATION REGULATOR 1"/>
    <property type="match status" value="1"/>
</dbReference>
<feature type="region of interest" description="Disordered" evidence="3">
    <location>
        <begin position="211"/>
        <end position="237"/>
    </location>
</feature>
<dbReference type="InterPro" id="IPR036517">
    <property type="entry name" value="FF_domain_sf"/>
</dbReference>